<name>T0KRT2_9BACT</name>
<evidence type="ECO:0000313" key="1">
    <source>
        <dbReference type="EMBL" id="EQB39669.1"/>
    </source>
</evidence>
<comment type="caution">
    <text evidence="1">The sequence shown here is derived from an EMBL/GenBank/DDBJ whole genome shotgun (WGS) entry which is preliminary data.</text>
</comment>
<dbReference type="STRING" id="1172190.M947_06650"/>
<evidence type="ECO:0008006" key="3">
    <source>
        <dbReference type="Google" id="ProtNLM"/>
    </source>
</evidence>
<dbReference type="EMBL" id="AUPZ01000007">
    <property type="protein sequence ID" value="EQB39669.1"/>
    <property type="molecule type" value="Genomic_DNA"/>
</dbReference>
<organism evidence="1 2">
    <name type="scientific">Sulfurimonas hongkongensis</name>
    <dbReference type="NCBI Taxonomy" id="1172190"/>
    <lineage>
        <taxon>Bacteria</taxon>
        <taxon>Pseudomonadati</taxon>
        <taxon>Campylobacterota</taxon>
        <taxon>Epsilonproteobacteria</taxon>
        <taxon>Campylobacterales</taxon>
        <taxon>Sulfurimonadaceae</taxon>
        <taxon>Sulfurimonas</taxon>
    </lineage>
</organism>
<evidence type="ECO:0000313" key="2">
    <source>
        <dbReference type="Proteomes" id="UP000015520"/>
    </source>
</evidence>
<gene>
    <name evidence="1" type="ORF">M947_06650</name>
</gene>
<dbReference type="RefSeq" id="WP_021287592.1">
    <property type="nucleotide sequence ID" value="NZ_AUPZ01000007.1"/>
</dbReference>
<sequence>MTCHHETKAISAPSIIEIREKYLSAFSKKEDFVEYMSTWVKEPKEETSIMLDAIQKYELMPNLSYELDALRDISAYIYETDFTKEHSGH</sequence>
<dbReference type="Proteomes" id="UP000015520">
    <property type="component" value="Unassembled WGS sequence"/>
</dbReference>
<accession>T0KRT2</accession>
<dbReference type="AlphaFoldDB" id="T0KRT2"/>
<proteinExistence type="predicted"/>
<dbReference type="PATRIC" id="fig|1172190.3.peg.1289"/>
<reference evidence="1 2" key="1">
    <citation type="submission" date="2013-07" db="EMBL/GenBank/DDBJ databases">
        <title>Sulfurimonas hongkongensis AST-10 Genome Sequencing.</title>
        <authorList>
            <person name="Cai L."/>
            <person name="Zhang T."/>
        </authorList>
    </citation>
    <scope>NUCLEOTIDE SEQUENCE [LARGE SCALE GENOMIC DNA]</scope>
    <source>
        <strain evidence="1 2">AST-10</strain>
    </source>
</reference>
<keyword evidence="2" id="KW-1185">Reference proteome</keyword>
<dbReference type="eggNOG" id="COG2010">
    <property type="taxonomic scope" value="Bacteria"/>
</dbReference>
<protein>
    <recommendedName>
        <fullName evidence="3">Cytochrome C</fullName>
    </recommendedName>
</protein>